<evidence type="ECO:0000256" key="1">
    <source>
        <dbReference type="SAM" id="MobiDB-lite"/>
    </source>
</evidence>
<sequence>MMQELVDRSKQTQNVKKKPNPSASLRLSSTTLKIPNYATYEPKFFTTEEKKKHGGINPEQQ</sequence>
<name>A0A2P2P512_RHIMU</name>
<organism evidence="2">
    <name type="scientific">Rhizophora mucronata</name>
    <name type="common">Asiatic mangrove</name>
    <dbReference type="NCBI Taxonomy" id="61149"/>
    <lineage>
        <taxon>Eukaryota</taxon>
        <taxon>Viridiplantae</taxon>
        <taxon>Streptophyta</taxon>
        <taxon>Embryophyta</taxon>
        <taxon>Tracheophyta</taxon>
        <taxon>Spermatophyta</taxon>
        <taxon>Magnoliopsida</taxon>
        <taxon>eudicotyledons</taxon>
        <taxon>Gunneridae</taxon>
        <taxon>Pentapetalae</taxon>
        <taxon>rosids</taxon>
        <taxon>fabids</taxon>
        <taxon>Malpighiales</taxon>
        <taxon>Rhizophoraceae</taxon>
        <taxon>Rhizophora</taxon>
    </lineage>
</organism>
<protein>
    <submittedName>
        <fullName evidence="2">Uncharacterized protein</fullName>
    </submittedName>
</protein>
<reference evidence="2" key="1">
    <citation type="submission" date="2018-02" db="EMBL/GenBank/DDBJ databases">
        <title>Rhizophora mucronata_Transcriptome.</title>
        <authorList>
            <person name="Meera S.P."/>
            <person name="Sreeshan A."/>
            <person name="Augustine A."/>
        </authorList>
    </citation>
    <scope>NUCLEOTIDE SEQUENCE</scope>
    <source>
        <tissue evidence="2">Leaf</tissue>
    </source>
</reference>
<feature type="compositionally biased region" description="Basic and acidic residues" evidence="1">
    <location>
        <begin position="1"/>
        <end position="10"/>
    </location>
</feature>
<proteinExistence type="predicted"/>
<evidence type="ECO:0000313" key="2">
    <source>
        <dbReference type="EMBL" id="MBX49832.1"/>
    </source>
</evidence>
<accession>A0A2P2P512</accession>
<dbReference type="EMBL" id="GGEC01069348">
    <property type="protein sequence ID" value="MBX49832.1"/>
    <property type="molecule type" value="Transcribed_RNA"/>
</dbReference>
<feature type="region of interest" description="Disordered" evidence="1">
    <location>
        <begin position="1"/>
        <end position="29"/>
    </location>
</feature>
<dbReference type="AlphaFoldDB" id="A0A2P2P512"/>